<keyword evidence="8" id="KW-0520">NAD</keyword>
<dbReference type="GO" id="GO:0051213">
    <property type="term" value="F:dioxygenase activity"/>
    <property type="evidence" value="ECO:0007669"/>
    <property type="project" value="UniProtKB-KW"/>
</dbReference>
<proteinExistence type="inferred from homology"/>
<dbReference type="InterPro" id="IPR015881">
    <property type="entry name" value="ARHD_Rieske_2Fe_2S"/>
</dbReference>
<keyword evidence="11" id="KW-1185">Reference proteome</keyword>
<dbReference type="RefSeq" id="WP_086887143.1">
    <property type="nucleotide sequence ID" value="NZ_CP019893.1"/>
</dbReference>
<dbReference type="Pfam" id="PF00848">
    <property type="entry name" value="Ring_hydroxyl_A"/>
    <property type="match status" value="1"/>
</dbReference>
<dbReference type="SUPFAM" id="SSF50022">
    <property type="entry name" value="ISP domain"/>
    <property type="match status" value="1"/>
</dbReference>
<evidence type="ECO:0000313" key="11">
    <source>
        <dbReference type="Proteomes" id="UP000250088"/>
    </source>
</evidence>
<dbReference type="PANTHER" id="PTHR43756">
    <property type="entry name" value="CHOLINE MONOOXYGENASE, CHLOROPLASTIC"/>
    <property type="match status" value="1"/>
</dbReference>
<dbReference type="Proteomes" id="UP000250088">
    <property type="component" value="Chromosome"/>
</dbReference>
<dbReference type="GO" id="GO:0051537">
    <property type="term" value="F:2 iron, 2 sulfur cluster binding"/>
    <property type="evidence" value="ECO:0007669"/>
    <property type="project" value="UniProtKB-KW"/>
</dbReference>
<dbReference type="PROSITE" id="PS00570">
    <property type="entry name" value="RING_HYDROXYL_ALPHA"/>
    <property type="match status" value="1"/>
</dbReference>
<dbReference type="PROSITE" id="PS51296">
    <property type="entry name" value="RIESKE"/>
    <property type="match status" value="1"/>
</dbReference>
<dbReference type="InterPro" id="IPR015879">
    <property type="entry name" value="Ring_hydroxy_dOase_asu_C_dom"/>
</dbReference>
<evidence type="ECO:0000256" key="5">
    <source>
        <dbReference type="ARBA" id="ARBA00023002"/>
    </source>
</evidence>
<evidence type="ECO:0000256" key="7">
    <source>
        <dbReference type="ARBA" id="ARBA00023014"/>
    </source>
</evidence>
<sequence>MAIDDTGDWTERTLADARDALDEGLFPLEFFHDEQLHQLEMERIFGTAWVFIGHESEIPEPGDYARRYIGDDTFIFVRDESGEVNLLFDSCRHRGARVCRAEQGNTTHFRCPYHGWTYKNDGEAAGIPQKSKAFKNLDREEHGLAHVPRLETYEGLVFASISDEGPSLEEWLGDFKWYFDIHMKLPDGGMEVIGEPHRWVIDANWKTIADNFNGDSYHTAWAHGSVLDLELGGEETVGHAGTGDSMDRHIHCDGHTTSMRGFEDEDVFMTYPEEVVEDVFSRDGLSEDQWQVARQALSFTGAIFPNFGFLHFGDTTDDPDKDVAPFFTIRKWRPLAPDKMELWSWGLAPKNAPEEFKQRMYKMYTANFGPTGNFEQDDVPIWKGITDGAKGQFAKTSDFQLNYQMGLDWMSEMDIDENWPGPGFAYSENLEEGGMRLFHEQWYELLAENPRENALGSPINIQESEDK</sequence>
<keyword evidence="6" id="KW-0408">Iron</keyword>
<dbReference type="Gene3D" id="2.102.10.10">
    <property type="entry name" value="Rieske [2Fe-2S] iron-sulphur domain"/>
    <property type="match status" value="1"/>
</dbReference>
<keyword evidence="3" id="KW-0479">Metal-binding</keyword>
<dbReference type="GeneID" id="32892938"/>
<dbReference type="KEGG" id="naj:B1756_02625"/>
<dbReference type="PRINTS" id="PR00090">
    <property type="entry name" value="RNGDIOXGNASE"/>
</dbReference>
<evidence type="ECO:0000256" key="2">
    <source>
        <dbReference type="ARBA" id="ARBA00022714"/>
    </source>
</evidence>
<evidence type="ECO:0000256" key="6">
    <source>
        <dbReference type="ARBA" id="ARBA00023004"/>
    </source>
</evidence>
<dbReference type="Gene3D" id="3.90.380.10">
    <property type="entry name" value="Naphthalene 1,2-dioxygenase Alpha Subunit, Chain A, domain 1"/>
    <property type="match status" value="1"/>
</dbReference>
<dbReference type="InterPro" id="IPR017941">
    <property type="entry name" value="Rieske_2Fe-2S"/>
</dbReference>
<evidence type="ECO:0000256" key="8">
    <source>
        <dbReference type="ARBA" id="ARBA00023027"/>
    </source>
</evidence>
<organism evidence="10 11">
    <name type="scientific">Natrarchaeobaculum aegyptiacum</name>
    <dbReference type="NCBI Taxonomy" id="745377"/>
    <lineage>
        <taxon>Archaea</taxon>
        <taxon>Methanobacteriati</taxon>
        <taxon>Methanobacteriota</taxon>
        <taxon>Stenosarchaea group</taxon>
        <taxon>Halobacteria</taxon>
        <taxon>Halobacteriales</taxon>
        <taxon>Natrialbaceae</taxon>
        <taxon>Natrarchaeobaculum</taxon>
    </lineage>
</organism>
<evidence type="ECO:0000259" key="9">
    <source>
        <dbReference type="PROSITE" id="PS51296"/>
    </source>
</evidence>
<reference evidence="11" key="1">
    <citation type="submission" date="2017-02" db="EMBL/GenBank/DDBJ databases">
        <title>Natronthermophilus aegyptiacus gen. nov.,sp. nov., an aerobic, extremely halophilic alkalithermophilic archaeon isolated from the athalassohaline Wadi An Natrun, Egypt.</title>
        <authorList>
            <person name="Zhao B."/>
        </authorList>
    </citation>
    <scope>NUCLEOTIDE SEQUENCE [LARGE SCALE GENOMIC DNA]</scope>
    <source>
        <strain evidence="11">JW/NM-HA 15</strain>
    </source>
</reference>
<dbReference type="GO" id="GO:0005506">
    <property type="term" value="F:iron ion binding"/>
    <property type="evidence" value="ECO:0007669"/>
    <property type="project" value="InterPro"/>
</dbReference>
<keyword evidence="2" id="KW-0001">2Fe-2S</keyword>
<dbReference type="EMBL" id="CP019893">
    <property type="protein sequence ID" value="ARS88758.1"/>
    <property type="molecule type" value="Genomic_DNA"/>
</dbReference>
<dbReference type="SUPFAM" id="SSF55961">
    <property type="entry name" value="Bet v1-like"/>
    <property type="match status" value="1"/>
</dbReference>
<gene>
    <name evidence="10" type="ORF">B1756_02625</name>
</gene>
<evidence type="ECO:0000256" key="4">
    <source>
        <dbReference type="ARBA" id="ARBA00022964"/>
    </source>
</evidence>
<evidence type="ECO:0000256" key="3">
    <source>
        <dbReference type="ARBA" id="ARBA00022723"/>
    </source>
</evidence>
<dbReference type="AlphaFoldDB" id="A0A2Z2HYV3"/>
<dbReference type="InterPro" id="IPR036922">
    <property type="entry name" value="Rieske_2Fe-2S_sf"/>
</dbReference>
<keyword evidence="7" id="KW-0411">Iron-sulfur</keyword>
<feature type="domain" description="Rieske" evidence="9">
    <location>
        <begin position="49"/>
        <end position="147"/>
    </location>
</feature>
<dbReference type="InterPro" id="IPR001663">
    <property type="entry name" value="Rng_hydr_dOase-A"/>
</dbReference>
<protein>
    <submittedName>
        <fullName evidence="10">Ring-hydroxylating oxygenase subunit alpha</fullName>
    </submittedName>
</protein>
<name>A0A2Z2HYV3_9EURY</name>
<keyword evidence="5" id="KW-0560">Oxidoreductase</keyword>
<evidence type="ECO:0000313" key="10">
    <source>
        <dbReference type="EMBL" id="ARS88758.1"/>
    </source>
</evidence>
<accession>A0A2Z2HYV3</accession>
<dbReference type="Pfam" id="PF00355">
    <property type="entry name" value="Rieske"/>
    <property type="match status" value="1"/>
</dbReference>
<keyword evidence="4" id="KW-0223">Dioxygenase</keyword>
<comment type="similarity">
    <text evidence="1">Belongs to the bacterial ring-hydroxylating dioxygenase alpha subunit family.</text>
</comment>
<evidence type="ECO:0000256" key="1">
    <source>
        <dbReference type="ARBA" id="ARBA00008751"/>
    </source>
</evidence>
<dbReference type="PANTHER" id="PTHR43756:SF1">
    <property type="entry name" value="3-PHENYLPROPIONATE_CINNAMIC ACID DIOXYGENASE SUBUNIT ALPHA"/>
    <property type="match status" value="1"/>
</dbReference>
<dbReference type="OrthoDB" id="6837at2157"/>